<reference evidence="5 6" key="1">
    <citation type="submission" date="2017-08" db="EMBL/GenBank/DDBJ databases">
        <title>Mechanisms for carbon and nitrogen cycling indicate functional differentiation within the Candidate Phyla Radiation.</title>
        <authorList>
            <person name="Danczak R.E."/>
            <person name="Johnston M.D."/>
            <person name="Kenah C."/>
            <person name="Slattery M."/>
            <person name="Wrighton K.C."/>
            <person name="Wilkins M.J."/>
        </authorList>
    </citation>
    <scope>NUCLEOTIDE SEQUENCE [LARGE SCALE GENOMIC DNA]</scope>
    <source>
        <strain evidence="5">Gr01-1014_85</strain>
    </source>
</reference>
<evidence type="ECO:0000313" key="6">
    <source>
        <dbReference type="Proteomes" id="UP000316253"/>
    </source>
</evidence>
<dbReference type="InterPro" id="IPR003593">
    <property type="entry name" value="AAA+_ATPase"/>
</dbReference>
<dbReference type="PROSITE" id="PS50893">
    <property type="entry name" value="ABC_TRANSPORTER_2"/>
    <property type="match status" value="1"/>
</dbReference>
<keyword evidence="2" id="KW-0547">Nucleotide-binding</keyword>
<dbReference type="GO" id="GO:0022857">
    <property type="term" value="F:transmembrane transporter activity"/>
    <property type="evidence" value="ECO:0007669"/>
    <property type="project" value="TreeGrafter"/>
</dbReference>
<dbReference type="PANTHER" id="PTHR24220">
    <property type="entry name" value="IMPORT ATP-BINDING PROTEIN"/>
    <property type="match status" value="1"/>
</dbReference>
<protein>
    <submittedName>
        <fullName evidence="5">ABC transporter-like protein</fullName>
    </submittedName>
</protein>
<dbReference type="PROSITE" id="PS00211">
    <property type="entry name" value="ABC_TRANSPORTER_1"/>
    <property type="match status" value="1"/>
</dbReference>
<dbReference type="GO" id="GO:0098796">
    <property type="term" value="C:membrane protein complex"/>
    <property type="evidence" value="ECO:0007669"/>
    <property type="project" value="UniProtKB-ARBA"/>
</dbReference>
<evidence type="ECO:0000256" key="3">
    <source>
        <dbReference type="ARBA" id="ARBA00022840"/>
    </source>
</evidence>
<comment type="caution">
    <text evidence="5">The sequence shown here is derived from an EMBL/GenBank/DDBJ whole genome shotgun (WGS) entry which is preliminary data.</text>
</comment>
<dbReference type="Pfam" id="PF00005">
    <property type="entry name" value="ABC_tran"/>
    <property type="match status" value="1"/>
</dbReference>
<evidence type="ECO:0000313" key="5">
    <source>
        <dbReference type="EMBL" id="TSC65774.1"/>
    </source>
</evidence>
<dbReference type="InterPro" id="IPR015854">
    <property type="entry name" value="ABC_transpr_LolD-like"/>
</dbReference>
<dbReference type="InterPro" id="IPR017911">
    <property type="entry name" value="MacB-like_ATP-bd"/>
</dbReference>
<dbReference type="CDD" id="cd03255">
    <property type="entry name" value="ABC_MJ0796_LolCDE_FtsE"/>
    <property type="match status" value="1"/>
</dbReference>
<proteinExistence type="predicted"/>
<gene>
    <name evidence="5" type="ORF">CEO22_358</name>
</gene>
<dbReference type="AlphaFoldDB" id="A0A554JBR9"/>
<evidence type="ECO:0000259" key="4">
    <source>
        <dbReference type="PROSITE" id="PS50893"/>
    </source>
</evidence>
<dbReference type="InterPro" id="IPR027417">
    <property type="entry name" value="P-loop_NTPase"/>
</dbReference>
<dbReference type="InterPro" id="IPR003439">
    <property type="entry name" value="ABC_transporter-like_ATP-bd"/>
</dbReference>
<dbReference type="GO" id="GO:0005524">
    <property type="term" value="F:ATP binding"/>
    <property type="evidence" value="ECO:0007669"/>
    <property type="project" value="UniProtKB-KW"/>
</dbReference>
<keyword evidence="1" id="KW-0813">Transport</keyword>
<dbReference type="EMBL" id="VMFD01000028">
    <property type="protein sequence ID" value="TSC65774.1"/>
    <property type="molecule type" value="Genomic_DNA"/>
</dbReference>
<dbReference type="FunFam" id="3.40.50.300:FF:000032">
    <property type="entry name" value="Export ABC transporter ATP-binding protein"/>
    <property type="match status" value="1"/>
</dbReference>
<dbReference type="SUPFAM" id="SSF52540">
    <property type="entry name" value="P-loop containing nucleoside triphosphate hydrolases"/>
    <property type="match status" value="1"/>
</dbReference>
<dbReference type="SMART" id="SM00382">
    <property type="entry name" value="AAA"/>
    <property type="match status" value="1"/>
</dbReference>
<accession>A0A554JBR9</accession>
<feature type="domain" description="ABC transporter" evidence="4">
    <location>
        <begin position="20"/>
        <end position="261"/>
    </location>
</feature>
<dbReference type="Gene3D" id="3.40.50.300">
    <property type="entry name" value="P-loop containing nucleotide triphosphate hydrolases"/>
    <property type="match status" value="1"/>
</dbReference>
<name>A0A554JBR9_9BACT</name>
<dbReference type="InterPro" id="IPR017871">
    <property type="entry name" value="ABC_transporter-like_CS"/>
</dbReference>
<organism evidence="5 6">
    <name type="scientific">Candidatus Berkelbacteria bacterium Gr01-1014_85</name>
    <dbReference type="NCBI Taxonomy" id="2017150"/>
    <lineage>
        <taxon>Bacteria</taxon>
        <taxon>Candidatus Berkelbacteria</taxon>
    </lineage>
</organism>
<dbReference type="Proteomes" id="UP000316253">
    <property type="component" value="Unassembled WGS sequence"/>
</dbReference>
<evidence type="ECO:0000256" key="2">
    <source>
        <dbReference type="ARBA" id="ARBA00022741"/>
    </source>
</evidence>
<sequence>MSAAIKTIGLTPESDQPPLISVQSVSKTYGEDPLDNNQLILRELTFTVSPGEFVIIFGPSGSGKSSLLNLLAGLERPTWGTISVGGQDLSRLTDEELASYHRLRMGIVFQTFNLIKSLSVWENVALPQSASGVRYQPRRKRALELLKLFKLEAYANRHPNEISGGEQQRVAIARALINNPQFLLIDEPTGNLDTKSADAVMQILHGLHYRSKHTIILVTHNPNYLSFATRVIYMRDGQIQKQEYISHDPSTVPPAVSEKSFQKLADFKANEGAYAMR</sequence>
<dbReference type="GO" id="GO:0005886">
    <property type="term" value="C:plasma membrane"/>
    <property type="evidence" value="ECO:0007669"/>
    <property type="project" value="TreeGrafter"/>
</dbReference>
<dbReference type="GO" id="GO:0016887">
    <property type="term" value="F:ATP hydrolysis activity"/>
    <property type="evidence" value="ECO:0007669"/>
    <property type="project" value="InterPro"/>
</dbReference>
<evidence type="ECO:0000256" key="1">
    <source>
        <dbReference type="ARBA" id="ARBA00022448"/>
    </source>
</evidence>
<keyword evidence="3" id="KW-0067">ATP-binding</keyword>